<dbReference type="InterPro" id="IPR036855">
    <property type="entry name" value="Znf_CCCH_sf"/>
</dbReference>
<evidence type="ECO:0000256" key="4">
    <source>
        <dbReference type="ARBA" id="ARBA00023125"/>
    </source>
</evidence>
<evidence type="ECO:0000259" key="7">
    <source>
        <dbReference type="PROSITE" id="PS50103"/>
    </source>
</evidence>
<evidence type="ECO:0000256" key="5">
    <source>
        <dbReference type="PROSITE-ProRule" id="PRU00723"/>
    </source>
</evidence>
<feature type="region of interest" description="Disordered" evidence="6">
    <location>
        <begin position="1"/>
        <end position="46"/>
    </location>
</feature>
<dbReference type="Pfam" id="PF00642">
    <property type="entry name" value="zf-CCCH"/>
    <property type="match status" value="5"/>
</dbReference>
<feature type="domain" description="C3H1-type" evidence="7">
    <location>
        <begin position="130"/>
        <end position="158"/>
    </location>
</feature>
<accession>A0AAD5BJW4</accession>
<keyword evidence="1 5" id="KW-0479">Metal-binding</keyword>
<dbReference type="Gene3D" id="2.30.30.1190">
    <property type="match status" value="1"/>
</dbReference>
<dbReference type="GO" id="GO:0003677">
    <property type="term" value="F:DNA binding"/>
    <property type="evidence" value="ECO:0007669"/>
    <property type="project" value="UniProtKB-KW"/>
</dbReference>
<dbReference type="GO" id="GO:0008270">
    <property type="term" value="F:zinc ion binding"/>
    <property type="evidence" value="ECO:0007669"/>
    <property type="project" value="UniProtKB-KW"/>
</dbReference>
<dbReference type="Gene3D" id="4.10.1000.10">
    <property type="entry name" value="Zinc finger, CCCH-type"/>
    <property type="match status" value="2"/>
</dbReference>
<feature type="zinc finger region" description="C3H1-type" evidence="5">
    <location>
        <begin position="43"/>
        <end position="71"/>
    </location>
</feature>
<dbReference type="InterPro" id="IPR050974">
    <property type="entry name" value="Plant_ZF_CCCH"/>
</dbReference>
<gene>
    <name evidence="8" type="ORF">M8C21_013571</name>
</gene>
<dbReference type="Proteomes" id="UP001206925">
    <property type="component" value="Unassembled WGS sequence"/>
</dbReference>
<comment type="caution">
    <text evidence="8">The sequence shown here is derived from an EMBL/GenBank/DDBJ whole genome shotgun (WGS) entry which is preliminary data.</text>
</comment>
<feature type="domain" description="C3H1-type" evidence="7">
    <location>
        <begin position="236"/>
        <end position="264"/>
    </location>
</feature>
<feature type="zinc finger region" description="C3H1-type" evidence="5">
    <location>
        <begin position="282"/>
        <end position="310"/>
    </location>
</feature>
<evidence type="ECO:0000256" key="2">
    <source>
        <dbReference type="ARBA" id="ARBA00022771"/>
    </source>
</evidence>
<feature type="compositionally biased region" description="Low complexity" evidence="6">
    <location>
        <begin position="1"/>
        <end position="10"/>
    </location>
</feature>
<dbReference type="PANTHER" id="PTHR12506:SF50">
    <property type="entry name" value="ZINC FINGER CCCH DOMAIN-CONTAINING PROTEIN 26"/>
    <property type="match status" value="1"/>
</dbReference>
<keyword evidence="4" id="KW-0238">DNA-binding</keyword>
<keyword evidence="3 5" id="KW-0862">Zinc</keyword>
<name>A0AAD5BJW4_AMBAR</name>
<organism evidence="8 9">
    <name type="scientific">Ambrosia artemisiifolia</name>
    <name type="common">Common ragweed</name>
    <dbReference type="NCBI Taxonomy" id="4212"/>
    <lineage>
        <taxon>Eukaryota</taxon>
        <taxon>Viridiplantae</taxon>
        <taxon>Streptophyta</taxon>
        <taxon>Embryophyta</taxon>
        <taxon>Tracheophyta</taxon>
        <taxon>Spermatophyta</taxon>
        <taxon>Magnoliopsida</taxon>
        <taxon>eudicotyledons</taxon>
        <taxon>Gunneridae</taxon>
        <taxon>Pentapetalae</taxon>
        <taxon>asterids</taxon>
        <taxon>campanulids</taxon>
        <taxon>Asterales</taxon>
        <taxon>Asteraceae</taxon>
        <taxon>Asteroideae</taxon>
        <taxon>Heliantheae alliance</taxon>
        <taxon>Heliantheae</taxon>
        <taxon>Ambrosia</taxon>
    </lineage>
</organism>
<dbReference type="SUPFAM" id="SSF90229">
    <property type="entry name" value="CCCH zinc finger"/>
    <property type="match status" value="5"/>
</dbReference>
<evidence type="ECO:0000256" key="6">
    <source>
        <dbReference type="SAM" id="MobiDB-lite"/>
    </source>
</evidence>
<feature type="zinc finger region" description="C3H1-type" evidence="5">
    <location>
        <begin position="85"/>
        <end position="113"/>
    </location>
</feature>
<sequence>MPGDVSNPSKDPSDDNNDESKQSLRIGTDGKEDETGSIRYPDRPGEPNCGYYLRTGTCAYGDDCKFNHPSNNGQGNPLGSNHPERIGEPDCAYYLKTGTCKYGSTCKYNHPRDRNGAGPVELNMVGLPLRQGQESCSHYLITGSCKFGVTCKFHHPQPAVDGSNPPVSGALPHAPARLSGAHAWPYLSQQTYYPVMGHTQGWSPYIGNMSPLLSTNGLTYVDQVYPSTKSSDLPVRPGEPECRYFMTTGTCKDGSSCKYHHPRENMVKSDANSFGPYGLPFRPGQPVCPYYSLYGICKHGPGCKYDHPLMVYSYNYIPGVTTLPMVDTSYLSYGAMNSSDSTPSKSLKKPSRTSEQISNVKLGTEDSSVDQVGSSHSSSENQSD</sequence>
<evidence type="ECO:0000313" key="8">
    <source>
        <dbReference type="EMBL" id="KAI7724532.1"/>
    </source>
</evidence>
<evidence type="ECO:0000313" key="9">
    <source>
        <dbReference type="Proteomes" id="UP001206925"/>
    </source>
</evidence>
<dbReference type="AlphaFoldDB" id="A0AAD5BJW4"/>
<keyword evidence="9" id="KW-1185">Reference proteome</keyword>
<evidence type="ECO:0000256" key="1">
    <source>
        <dbReference type="ARBA" id="ARBA00022723"/>
    </source>
</evidence>
<protein>
    <recommendedName>
        <fullName evidence="7">C3H1-type domain-containing protein</fullName>
    </recommendedName>
</protein>
<keyword evidence="2 5" id="KW-0863">Zinc-finger</keyword>
<feature type="domain" description="C3H1-type" evidence="7">
    <location>
        <begin position="85"/>
        <end position="113"/>
    </location>
</feature>
<evidence type="ECO:0000256" key="3">
    <source>
        <dbReference type="ARBA" id="ARBA00022833"/>
    </source>
</evidence>
<feature type="region of interest" description="Disordered" evidence="6">
    <location>
        <begin position="337"/>
        <end position="384"/>
    </location>
</feature>
<feature type="compositionally biased region" description="Low complexity" evidence="6">
    <location>
        <begin position="369"/>
        <end position="384"/>
    </location>
</feature>
<dbReference type="PROSITE" id="PS50103">
    <property type="entry name" value="ZF_C3H1"/>
    <property type="match status" value="5"/>
</dbReference>
<feature type="compositionally biased region" description="Basic and acidic residues" evidence="6">
    <location>
        <begin position="18"/>
        <end position="45"/>
    </location>
</feature>
<dbReference type="EMBL" id="JAMZMK010012203">
    <property type="protein sequence ID" value="KAI7724532.1"/>
    <property type="molecule type" value="Genomic_DNA"/>
</dbReference>
<dbReference type="GO" id="GO:0003729">
    <property type="term" value="F:mRNA binding"/>
    <property type="evidence" value="ECO:0007669"/>
    <property type="project" value="UniProtKB-ARBA"/>
</dbReference>
<dbReference type="InterPro" id="IPR000571">
    <property type="entry name" value="Znf_CCCH"/>
</dbReference>
<feature type="zinc finger region" description="C3H1-type" evidence="5">
    <location>
        <begin position="236"/>
        <end position="264"/>
    </location>
</feature>
<feature type="domain" description="C3H1-type" evidence="7">
    <location>
        <begin position="282"/>
        <end position="310"/>
    </location>
</feature>
<reference evidence="8" key="1">
    <citation type="submission" date="2022-06" db="EMBL/GenBank/DDBJ databases">
        <title>Uncovering the hologenomic basis of an extraordinary plant invasion.</title>
        <authorList>
            <person name="Bieker V.C."/>
            <person name="Martin M.D."/>
            <person name="Gilbert T."/>
            <person name="Hodgins K."/>
            <person name="Battlay P."/>
            <person name="Petersen B."/>
            <person name="Wilson J."/>
        </authorList>
    </citation>
    <scope>NUCLEOTIDE SEQUENCE</scope>
    <source>
        <strain evidence="8">AA19_3_7</strain>
        <tissue evidence="8">Leaf</tissue>
    </source>
</reference>
<feature type="zinc finger region" description="C3H1-type" evidence="5">
    <location>
        <begin position="130"/>
        <end position="158"/>
    </location>
</feature>
<dbReference type="SMART" id="SM00356">
    <property type="entry name" value="ZnF_C3H1"/>
    <property type="match status" value="5"/>
</dbReference>
<feature type="domain" description="C3H1-type" evidence="7">
    <location>
        <begin position="43"/>
        <end position="71"/>
    </location>
</feature>
<dbReference type="PANTHER" id="PTHR12506">
    <property type="entry name" value="PROTEIN PHOSPHATASE RELATED"/>
    <property type="match status" value="1"/>
</dbReference>
<proteinExistence type="predicted"/>